<dbReference type="InterPro" id="IPR032675">
    <property type="entry name" value="LRR_dom_sf"/>
</dbReference>
<evidence type="ECO:0000313" key="9">
    <source>
        <dbReference type="Proteomes" id="UP000223913"/>
    </source>
</evidence>
<dbReference type="InterPro" id="IPR013783">
    <property type="entry name" value="Ig-like_fold"/>
</dbReference>
<keyword evidence="4" id="KW-0472">Membrane</keyword>
<evidence type="ECO:0000256" key="4">
    <source>
        <dbReference type="ARBA" id="ARBA00023136"/>
    </source>
</evidence>
<evidence type="ECO:0000256" key="2">
    <source>
        <dbReference type="ARBA" id="ARBA00022729"/>
    </source>
</evidence>
<evidence type="ECO:0000256" key="1">
    <source>
        <dbReference type="ARBA" id="ARBA00022614"/>
    </source>
</evidence>
<dbReference type="EMBL" id="PDUD01000005">
    <property type="protein sequence ID" value="PHN07804.1"/>
    <property type="molecule type" value="Genomic_DNA"/>
</dbReference>
<dbReference type="Pfam" id="PF05593">
    <property type="entry name" value="RHS_repeat"/>
    <property type="match status" value="1"/>
</dbReference>
<keyword evidence="2" id="KW-0732">Signal</keyword>
<evidence type="ECO:0008006" key="10">
    <source>
        <dbReference type="Google" id="ProtNLM"/>
    </source>
</evidence>
<dbReference type="SMART" id="SM00365">
    <property type="entry name" value="LRR_SD22"/>
    <property type="match status" value="5"/>
</dbReference>
<dbReference type="PROSITE" id="PS50093">
    <property type="entry name" value="PKD"/>
    <property type="match status" value="1"/>
</dbReference>
<dbReference type="Gene3D" id="2.60.40.10">
    <property type="entry name" value="Immunoglobulins"/>
    <property type="match status" value="6"/>
</dbReference>
<dbReference type="InterPro" id="IPR035986">
    <property type="entry name" value="PKD_dom_sf"/>
</dbReference>
<dbReference type="InterPro" id="IPR036116">
    <property type="entry name" value="FN3_sf"/>
</dbReference>
<dbReference type="InterPro" id="IPR000601">
    <property type="entry name" value="PKD_dom"/>
</dbReference>
<evidence type="ECO:0000259" key="6">
    <source>
        <dbReference type="PROSITE" id="PS50093"/>
    </source>
</evidence>
<dbReference type="Pfam" id="PF18962">
    <property type="entry name" value="Por_Secre_tail"/>
    <property type="match status" value="1"/>
</dbReference>
<keyword evidence="5" id="KW-1015">Disulfide bond</keyword>
<dbReference type="InterPro" id="IPR031325">
    <property type="entry name" value="RHS_repeat"/>
</dbReference>
<keyword evidence="3" id="KW-0677">Repeat</keyword>
<dbReference type="InterPro" id="IPR055015">
    <property type="entry name" value="GCX_COOH"/>
</dbReference>
<dbReference type="NCBIfam" id="NF045639">
    <property type="entry name" value="GCX_COOH"/>
    <property type="match status" value="1"/>
</dbReference>
<dbReference type="InterPro" id="IPR021655">
    <property type="entry name" value="Put_metal-bd"/>
</dbReference>
<dbReference type="SUPFAM" id="SSF52058">
    <property type="entry name" value="L domain-like"/>
    <property type="match status" value="1"/>
</dbReference>
<dbReference type="InterPro" id="IPR006530">
    <property type="entry name" value="YD"/>
</dbReference>
<dbReference type="FunFam" id="3.80.10.10:FF:000383">
    <property type="entry name" value="Leucine-rich repeat receptor protein kinase EMS1"/>
    <property type="match status" value="1"/>
</dbReference>
<keyword evidence="9" id="KW-1185">Reference proteome</keyword>
<dbReference type="CDD" id="cd00063">
    <property type="entry name" value="FN3"/>
    <property type="match status" value="1"/>
</dbReference>
<evidence type="ECO:0000256" key="5">
    <source>
        <dbReference type="ARBA" id="ARBA00023157"/>
    </source>
</evidence>
<dbReference type="CDD" id="cd00146">
    <property type="entry name" value="PKD"/>
    <property type="match status" value="1"/>
</dbReference>
<feature type="domain" description="Fibronectin type-III" evidence="7">
    <location>
        <begin position="347"/>
        <end position="435"/>
    </location>
</feature>
<organism evidence="8 9">
    <name type="scientific">Flavilitoribacter nigricans (strain ATCC 23147 / DSM 23189 / NBRC 102662 / NCIMB 1420 / SS-2)</name>
    <name type="common">Lewinella nigricans</name>
    <dbReference type="NCBI Taxonomy" id="1122177"/>
    <lineage>
        <taxon>Bacteria</taxon>
        <taxon>Pseudomonadati</taxon>
        <taxon>Bacteroidota</taxon>
        <taxon>Saprospiria</taxon>
        <taxon>Saprospirales</taxon>
        <taxon>Lewinellaceae</taxon>
        <taxon>Flavilitoribacter</taxon>
    </lineage>
</organism>
<evidence type="ECO:0000259" key="7">
    <source>
        <dbReference type="PROSITE" id="PS50853"/>
    </source>
</evidence>
<dbReference type="NCBIfam" id="TIGR01643">
    <property type="entry name" value="YD_repeat_2x"/>
    <property type="match status" value="1"/>
</dbReference>
<reference evidence="8 9" key="1">
    <citation type="submission" date="2017-10" db="EMBL/GenBank/DDBJ databases">
        <title>The draft genome sequence of Lewinella nigricans NBRC 102662.</title>
        <authorList>
            <person name="Wang K."/>
        </authorList>
    </citation>
    <scope>NUCLEOTIDE SEQUENCE [LARGE SCALE GENOMIC DNA]</scope>
    <source>
        <strain evidence="8 9">NBRC 102662</strain>
    </source>
</reference>
<proteinExistence type="predicted"/>
<dbReference type="GO" id="GO:0005975">
    <property type="term" value="P:carbohydrate metabolic process"/>
    <property type="evidence" value="ECO:0007669"/>
    <property type="project" value="UniProtKB-ARBA"/>
</dbReference>
<evidence type="ECO:0000256" key="3">
    <source>
        <dbReference type="ARBA" id="ARBA00022737"/>
    </source>
</evidence>
<dbReference type="Pfam" id="PF18911">
    <property type="entry name" value="PKD_4"/>
    <property type="match status" value="1"/>
</dbReference>
<dbReference type="FunFam" id="3.80.10.10:FF:000095">
    <property type="entry name" value="LRR receptor-like serine/threonine-protein kinase GSO1"/>
    <property type="match status" value="1"/>
</dbReference>
<dbReference type="NCBIfam" id="TIGR04183">
    <property type="entry name" value="Por_Secre_tail"/>
    <property type="match status" value="1"/>
</dbReference>
<comment type="caution">
    <text evidence="8">The sequence shown here is derived from an EMBL/GenBank/DDBJ whole genome shotgun (WGS) entry which is preliminary data.</text>
</comment>
<dbReference type="InterPro" id="IPR003961">
    <property type="entry name" value="FN3_dom"/>
</dbReference>
<dbReference type="InterPro" id="IPR026444">
    <property type="entry name" value="Secre_tail"/>
</dbReference>
<dbReference type="InterPro" id="IPR025667">
    <property type="entry name" value="SprB_repeat"/>
</dbReference>
<accession>A0A2D0NH22</accession>
<dbReference type="InterPro" id="IPR013320">
    <property type="entry name" value="ConA-like_dom_sf"/>
</dbReference>
<dbReference type="Pfam" id="PF13385">
    <property type="entry name" value="Laminin_G_3"/>
    <property type="match status" value="1"/>
</dbReference>
<dbReference type="SMART" id="SM00560">
    <property type="entry name" value="LamGL"/>
    <property type="match status" value="1"/>
</dbReference>
<dbReference type="SUPFAM" id="SSF49899">
    <property type="entry name" value="Concanavalin A-like lectins/glucanases"/>
    <property type="match status" value="1"/>
</dbReference>
<dbReference type="PROSITE" id="PS50853">
    <property type="entry name" value="FN3"/>
    <property type="match status" value="1"/>
</dbReference>
<evidence type="ECO:0000313" key="8">
    <source>
        <dbReference type="EMBL" id="PHN07804.1"/>
    </source>
</evidence>
<dbReference type="InterPro" id="IPR006558">
    <property type="entry name" value="LamG-like"/>
</dbReference>
<sequence length="2507" mass="270989">MIIKYNLTILFQILILYFVHSQNLDVGYTYDDLNRLIQTEYPNGTIIQYQYDKLGNRTEYKVTNPTPVDLYATQESVTPTALSPGNDFTYSGRINNSSSNVLAGGHQVHFHLNTGNTLDGNETYLGSRYVAGVPAGGYTPIAKQLSIPSDWSATGTVYLLIQIDALEAITETDEDNNLSILPMEINSCSTMAISFNLIVPDNCQRNVGQVTAGVSGGEPPFTYRWSTVPVQTTATATELAAGDYTVTVEDQRGCRRIDSFTLGDAGNLPASHFTYSISDLEVSFTDQSGGADQHFWDFGEGTVSSLENPTHQYLYGGEYEACLKVTNSCGEDTYCQTITLSNSSCEPPDGRNTSGIGATAALFRWYYQLNVDEWQIRYSKAGLDEWTEVTGLPHTQALIEGLEPDTEYEWQVRSKCANSGLSPWSSSIYFNTFPLTASSGDEFIIVAEDPSQAVSFRAVTYSAHDDTYVVTGLLGGNTFISKYDEGGNELWTVQLSASILPSEIISTIDKGYILAGGYNNDGYVVKLDENGQELWNTKLDGSGIERIESLAEDGVGNIILAGHSSTYGAGNRDAWLCKLSSGGTHQWSHFFGNDQWNIGMDVEVTNDGNYVLLFDHRVIVSIPTGSTSSDGFGLAKVNPSGTVLWIKAYRPGDALQDYIAEKMTEDASGNLYVAARNNFAKLTAGGDLIWAKQLSNAGNCEQVVIDQTGKIFLLGNEDIGSDGNEDLTITEINSSGTPIVSKYIYGGGDNTHFNSSVFADRLLLVGNTDAFNPLNNNDKGMLVIRKSDLLNDCQTTGMNASAVNYSLTSATAVLTSSVSPPTSTTTSTWSNTQFELIYPCGSPCGILAKIGSTDDIFCADPAISFLDLSAGADSISWAIDDLNNVVGNTHELIYPFNTSGTYTIYLMAYSNLGCADTTERVIEVLDNPFIQLDITDETCGQSDGTAIATITLGTQPYTYKWSTGGMNSSVSDLQAENYALTVTDALGCTTDKVFQINNIEDDCGNSCPDLAIRDFTITASGTIQAVVENRGDVTASITNSIVLQAYYSTDTIIGNGDEAGAGGWLMDAVISELAPGSAYGFTLSNINYADCQYEYVYVVVDRDHNLAECDETNNTALRSFTPVSHCTIPDCSGLINPQDGAVDVNYNTSLSWQAANNATGYRLTAGTSSGGTDILNDLDVGNTTNYNPGPLPQGATIYVTITPYNQSGAAEGCLEEQFHINISCRYQDSLSLVDLYWQAGGPNWTNSWDLTQPLDTWYGVQLNAEGCVSCLDLDGDPDCSATYGGGNNLAGTLPASMGSLAGLKRLFISFNPLLTGPVPPELGNLSQLEYFLLVDNDLTGGIPASLGQLGNLLTLQLQQNRLTGSIPVDLRTLSRLEQLYLFDNQLDGTIPFELGELTNLRILHLSKNKLTGVIPTSIGQLTDLELLYLSDNQLSGSIPTEIGNLLKLQKFDGYRNQLTGSLPESLGNLTQLTRIQLATNRLTGSIPSSIGNLDQLTYLDLSDNRLIGPIPSTFGNFPLMTHLYLFENQLTGAIPESLGELGNLESLLSYENYLEGPLPQSIGLLSKLRYLYLNDNLLSGCIPDSYQNLCSLPNLLVQLHNNSDLPGGGDFTDFCDNGNSGCQSGCTDPNAHNYDPTATQSDGSCATCFDGIQNGDETGIDCGGTLCIPCDACTEAQANQVTDACNNCEDLWTATPNILPADPEVCLGTFVTLTADDGPHRSLQFDGGRDHAHIDNAPGLQITGDLTIEMWLKPSAFDVRRNPLHKAYGGEYAITQWENGHINFYWGTTGKDRGTPREFYCTQPLTLNEWNHVAIVRDVSGNRLAWYLNGVLVTENTTTDVIPAVASVNDVLIGSGYQPDGYAGNIDEVRIWNTALDEAVIQAWKDQSVISTHPNYGNLSGYWSFDEGKGNAVVDRSPQGHNGQLVGSPISTEDEPAIENAALLWSTGERGNSIRVSPTVATTYTLENTEGNSDCIATVTVNVNQPQITAANSTAICEHDTKALTVEVAGGQAPYSLQWGDGQTGNSPTGLEAGLHSVQITDQVGCVSFDGVYIPQLKAGILDEDVAACSPEALSLEAILPGIDLDQLTNFYLKTKVGETKLSFTSGHNYTYVTEPNKEYLVLVAGQYTKWTGCDFLATGQQYFDPAFYYENGNASFSSPFRGAYNNLLPLNNQPNSLHTYAYQMTGDGSSIQLFFHDTKYEDNCGQFNVQIWELGIAEISWSNGDTGYRSQLDPANPQQEELISVFAQADGQICSTEVNIADRYQMLYADTDGDGYGDPAQSLLGCASAIAGYVTNDLDCDDTRNEVYPGAPELCDGIDNNCDEVIDQPFCGTICDDQTIDDDPIQSGTYVGGVITSGGWIAEGSNVIFQAENAIVLKAGFQAEAGSSFRALIAPCEPTSTARLPEEETGEAAQLISPPPAFRMSIYPNPAGEILHIRYELPLATTVQLVIWDTNGKEKVNQLLSNWADPGAYTEELELQDLAPGIYFISLLTDQGLHTERVMVAR</sequence>
<dbReference type="SUPFAM" id="SSF50998">
    <property type="entry name" value="Quinoprotein alcohol dehydrogenase-like"/>
    <property type="match status" value="1"/>
</dbReference>
<dbReference type="Pfam" id="PF13573">
    <property type="entry name" value="SprB"/>
    <property type="match status" value="1"/>
</dbReference>
<dbReference type="Gene3D" id="2.60.120.200">
    <property type="match status" value="1"/>
</dbReference>
<dbReference type="SMART" id="SM00369">
    <property type="entry name" value="LRR_TYP"/>
    <property type="match status" value="5"/>
</dbReference>
<dbReference type="Proteomes" id="UP000223913">
    <property type="component" value="Unassembled WGS sequence"/>
</dbReference>
<keyword evidence="1" id="KW-0433">Leucine-rich repeat</keyword>
<dbReference type="InterPro" id="IPR022409">
    <property type="entry name" value="PKD/Chitinase_dom"/>
</dbReference>
<dbReference type="PANTHER" id="PTHR47988">
    <property type="entry name" value="SOMATIC EMBRYOGENESIS RECEPTOR KINASE 1"/>
    <property type="match status" value="1"/>
</dbReference>
<dbReference type="SMART" id="SM00089">
    <property type="entry name" value="PKD"/>
    <property type="match status" value="2"/>
</dbReference>
<gene>
    <name evidence="8" type="ORF">CRP01_04595</name>
</gene>
<dbReference type="Pfam" id="PF07705">
    <property type="entry name" value="CARDB"/>
    <property type="match status" value="1"/>
</dbReference>
<protein>
    <recommendedName>
        <fullName evidence="10">PKD domain-containing protein</fullName>
    </recommendedName>
</protein>
<dbReference type="Gene3D" id="3.80.10.10">
    <property type="entry name" value="Ribonuclease Inhibitor"/>
    <property type="match status" value="3"/>
</dbReference>
<dbReference type="InterPro" id="IPR001611">
    <property type="entry name" value="Leu-rich_rpt"/>
</dbReference>
<name>A0A2D0NH22_FLAN2</name>
<dbReference type="SUPFAM" id="SSF49265">
    <property type="entry name" value="Fibronectin type III"/>
    <property type="match status" value="1"/>
</dbReference>
<dbReference type="Pfam" id="PF11617">
    <property type="entry name" value="Cu-binding_MopE"/>
    <property type="match status" value="1"/>
</dbReference>
<dbReference type="OrthoDB" id="905070at2"/>
<dbReference type="InterPro" id="IPR003591">
    <property type="entry name" value="Leu-rich_rpt_typical-subtyp"/>
</dbReference>
<dbReference type="Pfam" id="PF00560">
    <property type="entry name" value="LRR_1"/>
    <property type="match status" value="4"/>
</dbReference>
<dbReference type="InterPro" id="IPR011047">
    <property type="entry name" value="Quinoprotein_ADH-like_sf"/>
</dbReference>
<dbReference type="GO" id="GO:0004553">
    <property type="term" value="F:hydrolase activity, hydrolyzing O-glycosyl compounds"/>
    <property type="evidence" value="ECO:0007669"/>
    <property type="project" value="UniProtKB-ARBA"/>
</dbReference>
<feature type="domain" description="PKD" evidence="6">
    <location>
        <begin position="296"/>
        <end position="330"/>
    </location>
</feature>
<dbReference type="InterPro" id="IPR011635">
    <property type="entry name" value="CARDB"/>
</dbReference>
<dbReference type="SUPFAM" id="SSF49299">
    <property type="entry name" value="PKD domain"/>
    <property type="match status" value="2"/>
</dbReference>